<gene>
    <name evidence="1" type="ordered locus">TEH_08620</name>
</gene>
<accession>A0AAN1VQN2</accession>
<reference evidence="1 2" key="1">
    <citation type="submission" date="2011-01" db="EMBL/GenBank/DDBJ databases">
        <title>Whole genome sequence of Tetragenococcus halophilus NBRC 12172.</title>
        <authorList>
            <person name="Nakazawa H."/>
            <person name="Omata S."/>
            <person name="Koga C."/>
            <person name="Watanabe Y."/>
            <person name="Katano Y."/>
            <person name="Ito N."/>
            <person name="Tsukatani N."/>
            <person name="Ankai A."/>
            <person name="Oguchi A."/>
            <person name="Fukui S."/>
            <person name="Yashiro I."/>
            <person name="Kamata S."/>
            <person name="Hashimoto Y."/>
            <person name="Yamazaki J."/>
            <person name="Taguchi H."/>
            <person name="Tanaka A."/>
            <person name="Koyama T."/>
            <person name="Ichige A."/>
            <person name="Hanya Y."/>
            <person name="Tanikawa S."/>
            <person name="Yamazaki S."/>
            <person name="Fujita N."/>
        </authorList>
    </citation>
    <scope>NUCLEOTIDE SEQUENCE [LARGE SCALE GENOMIC DNA]</scope>
    <source>
        <strain evidence="2">DSM 20338 / JCM 20259 / NCIMB 9735 / NBRC 12172</strain>
    </source>
</reference>
<evidence type="ECO:0000313" key="2">
    <source>
        <dbReference type="Proteomes" id="UP000002663"/>
    </source>
</evidence>
<name>A0AAN1VQN2_TETHN</name>
<dbReference type="AlphaFoldDB" id="A0AAN1VQN2"/>
<dbReference type="KEGG" id="thl:TEH_08620"/>
<organism evidence="1 2">
    <name type="scientific">Tetragenococcus halophilus (strain DSM 20338 / JCM 20259 / NCIMB 9735 / NBRC 12172)</name>
    <name type="common">Pediococcus halophilus</name>
    <dbReference type="NCBI Taxonomy" id="945021"/>
    <lineage>
        <taxon>Bacteria</taxon>
        <taxon>Bacillati</taxon>
        <taxon>Bacillota</taxon>
        <taxon>Bacilli</taxon>
        <taxon>Lactobacillales</taxon>
        <taxon>Enterococcaceae</taxon>
        <taxon>Tetragenococcus</taxon>
    </lineage>
</organism>
<dbReference type="EMBL" id="AP012046">
    <property type="protein sequence ID" value="BAK94189.1"/>
    <property type="molecule type" value="Genomic_DNA"/>
</dbReference>
<evidence type="ECO:0000313" key="1">
    <source>
        <dbReference type="EMBL" id="BAK94189.1"/>
    </source>
</evidence>
<sequence>MANQNIINYNQMNPKNDKYFKQKEKTQETISCSIVLWTYDPNNSEKEITMDMDCYASKEDLESLKGAESPAFIQVQNDVETLLIPTAAIIEISY</sequence>
<protein>
    <submittedName>
        <fullName evidence="1">Uncharacterized protein</fullName>
    </submittedName>
</protein>
<dbReference type="Proteomes" id="UP000002663">
    <property type="component" value="Chromosome"/>
</dbReference>
<dbReference type="RefSeq" id="WP_014124253.1">
    <property type="nucleotide sequence ID" value="NC_016052.1"/>
</dbReference>
<proteinExistence type="predicted"/>